<keyword evidence="2" id="KW-1185">Reference proteome</keyword>
<evidence type="ECO:0000313" key="1">
    <source>
        <dbReference type="EMBL" id="MDV7221116.1"/>
    </source>
</evidence>
<proteinExistence type="predicted"/>
<comment type="caution">
    <text evidence="1">The sequence shown here is derived from an EMBL/GenBank/DDBJ whole genome shotgun (WGS) entry which is preliminary data.</text>
</comment>
<dbReference type="EMBL" id="JAWMAJ010000157">
    <property type="protein sequence ID" value="MDV7221116.1"/>
    <property type="molecule type" value="Genomic_DNA"/>
</dbReference>
<sequence length="63" mass="6952">MSDNYLTLIPTAPYWQPGRAAAHHAKAALSTLLPDADARRGPTARWPQERYTEGFSTLLVTTP</sequence>
<dbReference type="Proteomes" id="UP001187346">
    <property type="component" value="Unassembled WGS sequence"/>
</dbReference>
<reference evidence="1 2" key="1">
    <citation type="submission" date="2023-10" db="EMBL/GenBank/DDBJ databases">
        <title>Characterization of rhizosphere-enriched actinobacteria from wheat plants lab-grown on chernevaya soil.</title>
        <authorList>
            <person name="Tikhonova E.N."/>
            <person name="Konopkin A."/>
            <person name="Kravchenko I.K."/>
        </authorList>
    </citation>
    <scope>NUCLEOTIDE SEQUENCE [LARGE SCALE GENOMIC DNA]</scope>
    <source>
        <strain evidence="1 2">RR29</strain>
    </source>
</reference>
<accession>A0ABU4FKG5</accession>
<name>A0ABU4FKG5_9ACTN</name>
<dbReference type="RefSeq" id="WP_317774486.1">
    <property type="nucleotide sequence ID" value="NZ_JAWMAJ010000157.1"/>
</dbReference>
<gene>
    <name evidence="1" type="ORF">R5A26_34780</name>
</gene>
<evidence type="ECO:0000313" key="2">
    <source>
        <dbReference type="Proteomes" id="UP001187346"/>
    </source>
</evidence>
<protein>
    <submittedName>
        <fullName evidence="1">Uncharacterized protein</fullName>
    </submittedName>
</protein>
<organism evidence="1 2">
    <name type="scientific">Streptomyces prunicolor</name>
    <dbReference type="NCBI Taxonomy" id="67348"/>
    <lineage>
        <taxon>Bacteria</taxon>
        <taxon>Bacillati</taxon>
        <taxon>Actinomycetota</taxon>
        <taxon>Actinomycetes</taxon>
        <taxon>Kitasatosporales</taxon>
        <taxon>Streptomycetaceae</taxon>
        <taxon>Streptomyces</taxon>
    </lineage>
</organism>